<feature type="region of interest" description="Disordered" evidence="5">
    <location>
        <begin position="1"/>
        <end position="30"/>
    </location>
</feature>
<dbReference type="PATRIC" id="fig|1293911.3.peg.1190"/>
<feature type="compositionally biased region" description="Basic and acidic residues" evidence="5">
    <location>
        <begin position="15"/>
        <end position="30"/>
    </location>
</feature>
<name>A0A072QZC3_BARBA</name>
<dbReference type="InterPro" id="IPR005648">
    <property type="entry name" value="FlgD"/>
</dbReference>
<dbReference type="GO" id="GO:0044781">
    <property type="term" value="P:bacterial-type flagellum organization"/>
    <property type="evidence" value="ECO:0007669"/>
    <property type="project" value="UniProtKB-KW"/>
</dbReference>
<dbReference type="NCBIfam" id="NF004670">
    <property type="entry name" value="PRK06009.1"/>
    <property type="match status" value="1"/>
</dbReference>
<keyword evidence="3" id="KW-1005">Bacterial flagellum biogenesis</keyword>
<evidence type="ECO:0000256" key="2">
    <source>
        <dbReference type="ARBA" id="ARBA00016013"/>
    </source>
</evidence>
<dbReference type="Proteomes" id="UP000031740">
    <property type="component" value="Unassembled WGS sequence"/>
</dbReference>
<evidence type="ECO:0000256" key="5">
    <source>
        <dbReference type="SAM" id="MobiDB-lite"/>
    </source>
</evidence>
<reference evidence="6 7" key="1">
    <citation type="submission" date="2013-04" db="EMBL/GenBank/DDBJ databases">
        <title>The Genome Sequence of Bartonella bacilliformis Ver097.</title>
        <authorList>
            <consortium name="The Broad Institute Genomics Platform"/>
            <consortium name="The Broad Institute Genome Sequencing Center for Infectious Disease"/>
            <person name="Feldgarden M."/>
            <person name="Kirby J."/>
            <person name="Birtles R."/>
            <person name="Dasch G."/>
            <person name="Hendrix L."/>
            <person name="Koehler J."/>
            <person name="Walker B."/>
            <person name="Young S.K."/>
            <person name="Zeng Q."/>
            <person name="Gargeya S."/>
            <person name="Fitzgerald M."/>
            <person name="Haas B."/>
            <person name="Abouelleil A."/>
            <person name="Allen A.W."/>
            <person name="Alvarado L."/>
            <person name="Arachchi H.M."/>
            <person name="Berlin A.M."/>
            <person name="Chapman S.B."/>
            <person name="Gainer-Dewar J."/>
            <person name="Goldberg J."/>
            <person name="Griggs A."/>
            <person name="Gujja S."/>
            <person name="Hansen M."/>
            <person name="Howarth C."/>
            <person name="Imamovic A."/>
            <person name="Ireland A."/>
            <person name="Larimer J."/>
            <person name="McCowan C."/>
            <person name="Murphy C."/>
            <person name="Pearson M."/>
            <person name="Poon T.W."/>
            <person name="Priest M."/>
            <person name="Roberts A."/>
            <person name="Saif S."/>
            <person name="Shea T."/>
            <person name="Sisk P."/>
            <person name="Sykes S."/>
            <person name="Wortman J."/>
            <person name="Nusbaum C."/>
            <person name="Birren B."/>
        </authorList>
    </citation>
    <scope>NUCLEOTIDE SEQUENCE [LARGE SCALE GENOMIC DNA]</scope>
    <source>
        <strain evidence="6 7">Ver097</strain>
    </source>
</reference>
<dbReference type="AlphaFoldDB" id="A0A072QZC3"/>
<dbReference type="EMBL" id="ASIV01000008">
    <property type="protein sequence ID" value="KEG18302.1"/>
    <property type="molecule type" value="Genomic_DNA"/>
</dbReference>
<comment type="similarity">
    <text evidence="1">Belongs to the FlgD family.</text>
</comment>
<dbReference type="Pfam" id="PF03963">
    <property type="entry name" value="FlgD"/>
    <property type="match status" value="1"/>
</dbReference>
<feature type="region of interest" description="Disordered" evidence="5">
    <location>
        <begin position="140"/>
        <end position="191"/>
    </location>
</feature>
<feature type="compositionally biased region" description="Basic and acidic residues" evidence="5">
    <location>
        <begin position="173"/>
        <end position="184"/>
    </location>
</feature>
<gene>
    <name evidence="6" type="ORF">H710_01151</name>
</gene>
<evidence type="ECO:0000256" key="3">
    <source>
        <dbReference type="ARBA" id="ARBA00022795"/>
    </source>
</evidence>
<sequence length="191" mass="20508">MTVGTVGNPGFFRGSGEKQQDTPDTGAKKNTDYDTFVKLLVAQMKNQDPTNPMNSTEFVAQLASFSMVEQAIKMNDKLEQVLANGATNGAEGYVGKYIQFEDKDGNVIEGYVKSVDIYSDGIVATLDNGEKVLIGPGVTVMAEKPETSEKPDTDKPDKPETPYYVGWPNANKPDTDKPDTDGGKSKGGAKA</sequence>
<organism evidence="6 7">
    <name type="scientific">Bartonella bacilliformis Ver097</name>
    <dbReference type="NCBI Taxonomy" id="1293911"/>
    <lineage>
        <taxon>Bacteria</taxon>
        <taxon>Pseudomonadati</taxon>
        <taxon>Pseudomonadota</taxon>
        <taxon>Alphaproteobacteria</taxon>
        <taxon>Hyphomicrobiales</taxon>
        <taxon>Bartonellaceae</taxon>
        <taxon>Bartonella</taxon>
    </lineage>
</organism>
<dbReference type="STRING" id="1293911.H710_01151"/>
<proteinExistence type="inferred from homology"/>
<dbReference type="RefSeq" id="WP_041849842.1">
    <property type="nucleotide sequence ID" value="NZ_KL503807.1"/>
</dbReference>
<evidence type="ECO:0000313" key="7">
    <source>
        <dbReference type="Proteomes" id="UP000031740"/>
    </source>
</evidence>
<dbReference type="HOGENOM" id="CLU_047535_1_3_5"/>
<evidence type="ECO:0000313" key="6">
    <source>
        <dbReference type="EMBL" id="KEG18302.1"/>
    </source>
</evidence>
<comment type="caution">
    <text evidence="6">The sequence shown here is derived from an EMBL/GenBank/DDBJ whole genome shotgun (WGS) entry which is preliminary data.</text>
</comment>
<comment type="function">
    <text evidence="4">Required for flagellar hook formation. May act as a scaffolding protein.</text>
</comment>
<evidence type="ECO:0000256" key="4">
    <source>
        <dbReference type="ARBA" id="ARBA00024746"/>
    </source>
</evidence>
<evidence type="ECO:0000256" key="1">
    <source>
        <dbReference type="ARBA" id="ARBA00010577"/>
    </source>
</evidence>
<feature type="compositionally biased region" description="Basic and acidic residues" evidence="5">
    <location>
        <begin position="143"/>
        <end position="160"/>
    </location>
</feature>
<accession>A0A072QZC3</accession>
<protein>
    <recommendedName>
        <fullName evidence="2">Basal-body rod modification protein FlgD</fullName>
    </recommendedName>
</protein>